<reference evidence="1 2" key="1">
    <citation type="submission" date="2022-05" db="EMBL/GenBank/DDBJ databases">
        <title>Chromosome-level reference genomes for two strains of Caenorhabditis briggsae: an improved platform for comparative genomics.</title>
        <authorList>
            <person name="Stevens L."/>
            <person name="Andersen E.C."/>
        </authorList>
    </citation>
    <scope>NUCLEOTIDE SEQUENCE [LARGE SCALE GENOMIC DNA]</scope>
    <source>
        <strain evidence="1">QX1410_ONT</strain>
        <tissue evidence="1">Whole-organism</tissue>
    </source>
</reference>
<dbReference type="AlphaFoldDB" id="A0AAE9A2K7"/>
<accession>A0AAE9A2K7</accession>
<proteinExistence type="predicted"/>
<name>A0AAE9A2K7_CAEBR</name>
<sequence>MNLAFCAGPNTAVDSGHRRGILFREGQALAEQFKRRTRPSDEVYEEANGDISDDIVDTVQITKKNGTQGWLNVKSTFALATLSILAKHFLRHP</sequence>
<organism evidence="1 2">
    <name type="scientific">Caenorhabditis briggsae</name>
    <dbReference type="NCBI Taxonomy" id="6238"/>
    <lineage>
        <taxon>Eukaryota</taxon>
        <taxon>Metazoa</taxon>
        <taxon>Ecdysozoa</taxon>
        <taxon>Nematoda</taxon>
        <taxon>Chromadorea</taxon>
        <taxon>Rhabditida</taxon>
        <taxon>Rhabditina</taxon>
        <taxon>Rhabditomorpha</taxon>
        <taxon>Rhabditoidea</taxon>
        <taxon>Rhabditidae</taxon>
        <taxon>Peloderinae</taxon>
        <taxon>Caenorhabditis</taxon>
    </lineage>
</organism>
<evidence type="ECO:0000313" key="2">
    <source>
        <dbReference type="Proteomes" id="UP000827892"/>
    </source>
</evidence>
<gene>
    <name evidence="1" type="ORF">L3Y34_013845</name>
</gene>
<evidence type="ECO:0000313" key="1">
    <source>
        <dbReference type="EMBL" id="ULT85316.1"/>
    </source>
</evidence>
<dbReference type="Proteomes" id="UP000827892">
    <property type="component" value="Chromosome X"/>
</dbReference>
<protein>
    <submittedName>
        <fullName evidence="1">Uncharacterized protein</fullName>
    </submittedName>
</protein>
<dbReference type="EMBL" id="CP090896">
    <property type="protein sequence ID" value="ULT85316.1"/>
    <property type="molecule type" value="Genomic_DNA"/>
</dbReference>